<evidence type="ECO:0000256" key="1">
    <source>
        <dbReference type="SAM" id="SignalP"/>
    </source>
</evidence>
<accession>A0A450XEW1</accession>
<protein>
    <submittedName>
        <fullName evidence="2">Uncharacterized protein</fullName>
    </submittedName>
</protein>
<name>A0A450XEW1_9GAMM</name>
<dbReference type="EMBL" id="CAADFM010000602">
    <property type="protein sequence ID" value="VFK27811.1"/>
    <property type="molecule type" value="Genomic_DNA"/>
</dbReference>
<dbReference type="EMBL" id="CAADFP010000518">
    <property type="protein sequence ID" value="VFK36200.1"/>
    <property type="molecule type" value="Genomic_DNA"/>
</dbReference>
<evidence type="ECO:0000313" key="2">
    <source>
        <dbReference type="EMBL" id="VFK27811.1"/>
    </source>
</evidence>
<keyword evidence="1" id="KW-0732">Signal</keyword>
<reference evidence="2" key="1">
    <citation type="submission" date="2019-02" db="EMBL/GenBank/DDBJ databases">
        <authorList>
            <person name="Gruber-Vodicka R. H."/>
            <person name="Seah K. B. B."/>
        </authorList>
    </citation>
    <scope>NUCLEOTIDE SEQUENCE</scope>
    <source>
        <strain evidence="2">BECK_S312</strain>
        <strain evidence="3">BECK_S426</strain>
    </source>
</reference>
<evidence type="ECO:0000313" key="3">
    <source>
        <dbReference type="EMBL" id="VFK36200.1"/>
    </source>
</evidence>
<dbReference type="AlphaFoldDB" id="A0A450XEW1"/>
<sequence>MSKQKLLIFVACGVIITHSSMLFANNKIEAFLFDCEPDGFYNVELMFAPVEKTTNGGKSKWSYRFLNEGSRIYTDEQRKLPNDRALKVDLVSILKKRRKHK</sequence>
<proteinExistence type="predicted"/>
<organism evidence="2">
    <name type="scientific">Candidatus Kentrum sp. LPFa</name>
    <dbReference type="NCBI Taxonomy" id="2126335"/>
    <lineage>
        <taxon>Bacteria</taxon>
        <taxon>Pseudomonadati</taxon>
        <taxon>Pseudomonadota</taxon>
        <taxon>Gammaproteobacteria</taxon>
        <taxon>Candidatus Kentrum</taxon>
    </lineage>
</organism>
<feature type="chain" id="PRO_5036113501" evidence="1">
    <location>
        <begin position="25"/>
        <end position="101"/>
    </location>
</feature>
<feature type="signal peptide" evidence="1">
    <location>
        <begin position="1"/>
        <end position="24"/>
    </location>
</feature>
<gene>
    <name evidence="2" type="ORF">BECKLPF1236A_GA0070988_106022</name>
    <name evidence="3" type="ORF">BECKLPF1236C_GA0070990_105182</name>
</gene>